<evidence type="ECO:0000256" key="1">
    <source>
        <dbReference type="ARBA" id="ARBA00022737"/>
    </source>
</evidence>
<protein>
    <submittedName>
        <fullName evidence="5">Uncharacterized protein</fullName>
    </submittedName>
</protein>
<reference evidence="5" key="1">
    <citation type="submission" date="2021-01" db="EMBL/GenBank/DDBJ databases">
        <authorList>
            <person name="Corre E."/>
            <person name="Pelletier E."/>
            <person name="Niang G."/>
            <person name="Scheremetjew M."/>
            <person name="Finn R."/>
            <person name="Kale V."/>
            <person name="Holt S."/>
            <person name="Cochrane G."/>
            <person name="Meng A."/>
            <person name="Brown T."/>
            <person name="Cohen L."/>
        </authorList>
    </citation>
    <scope>NUCLEOTIDE SEQUENCE</scope>
    <source>
        <strain evidence="5">SM1012Den-03</strain>
    </source>
</reference>
<dbReference type="InterPro" id="IPR036770">
    <property type="entry name" value="Ankyrin_rpt-contain_sf"/>
</dbReference>
<evidence type="ECO:0000256" key="4">
    <source>
        <dbReference type="SAM" id="MobiDB-lite"/>
    </source>
</evidence>
<dbReference type="PANTHER" id="PTHR24166:SF48">
    <property type="entry name" value="PROTEIN VAPYRIN"/>
    <property type="match status" value="1"/>
</dbReference>
<sequence length="559" mass="62072">MMEEAPPNIKRRRISAADGSPQDISSLTDLPSGILAHAASFLAAPSRALFAVALDGNSAVSPNERSSSIVGNQWSILDFGGIEKDLSAKLTDDDIEKVLLCIDAVNKVKRLKLTNCVNINGACLEPLRGSLIINQIDLSLVGEHQRPNISPEPPISREFVLPILESIIESTKYFQFPMKWRNRSIDSEFGVFLRRCNQMWRNRDTPLCLQCEEEVPSDDRGWFVINGCGIQNNTCCGCLKHYCIDCRSDDVENDVFMIDLCDACDRWYCMECSTMDVCEICDVSCCSTCRNVRVCGSECNNKICDDCVEDERRCSACEEVFCSECQFDELICCVSCRRCNCHNCNSSWKQCVCGKTCCAECHESGDADKVHFCSLLMAAKRGDLAKVKALCESGVDIIGGRQDNGMSSILLACQNGHVDLMDYLLEQGANPNDAENYGGTCLMAAACYRHPDCVRRLIDEGADVEYAYPGDNASIIGMTAYYFSKDDDEGNLDFEEGSVIRMVELLLEAGAPVNTPQIDVETPRTKTALHVLKCMLPSDDKVRRERDGLIALLQRDEER</sequence>
<dbReference type="PANTHER" id="PTHR24166">
    <property type="entry name" value="ROLLING PEBBLES, ISOFORM B"/>
    <property type="match status" value="1"/>
</dbReference>
<evidence type="ECO:0000256" key="2">
    <source>
        <dbReference type="ARBA" id="ARBA00023043"/>
    </source>
</evidence>
<feature type="region of interest" description="Disordered" evidence="4">
    <location>
        <begin position="1"/>
        <end position="23"/>
    </location>
</feature>
<dbReference type="InterPro" id="IPR002110">
    <property type="entry name" value="Ankyrin_rpt"/>
</dbReference>
<gene>
    <name evidence="5" type="ORF">SMAR0320_LOCUS1605</name>
</gene>
<dbReference type="Pfam" id="PF12796">
    <property type="entry name" value="Ank_2"/>
    <property type="match status" value="1"/>
</dbReference>
<dbReference type="SUPFAM" id="SSF48403">
    <property type="entry name" value="Ankyrin repeat"/>
    <property type="match status" value="1"/>
</dbReference>
<evidence type="ECO:0000313" key="5">
    <source>
        <dbReference type="EMBL" id="CAD9574206.1"/>
    </source>
</evidence>
<dbReference type="AlphaFoldDB" id="A0A7S2KGJ9"/>
<dbReference type="Gene3D" id="1.25.40.20">
    <property type="entry name" value="Ankyrin repeat-containing domain"/>
    <property type="match status" value="1"/>
</dbReference>
<dbReference type="EMBL" id="HBGZ01002322">
    <property type="protein sequence ID" value="CAD9574206.1"/>
    <property type="molecule type" value="Transcribed_RNA"/>
</dbReference>
<accession>A0A7S2KGJ9</accession>
<evidence type="ECO:0000256" key="3">
    <source>
        <dbReference type="PROSITE-ProRule" id="PRU00023"/>
    </source>
</evidence>
<keyword evidence="2 3" id="KW-0040">ANK repeat</keyword>
<organism evidence="5">
    <name type="scientific">Skeletonema marinoi</name>
    <dbReference type="NCBI Taxonomy" id="267567"/>
    <lineage>
        <taxon>Eukaryota</taxon>
        <taxon>Sar</taxon>
        <taxon>Stramenopiles</taxon>
        <taxon>Ochrophyta</taxon>
        <taxon>Bacillariophyta</taxon>
        <taxon>Coscinodiscophyceae</taxon>
        <taxon>Thalassiosirophycidae</taxon>
        <taxon>Thalassiosirales</taxon>
        <taxon>Skeletonemataceae</taxon>
        <taxon>Skeletonema</taxon>
        <taxon>Skeletonema marinoi-dohrnii complex</taxon>
    </lineage>
</organism>
<feature type="repeat" description="ANK" evidence="3">
    <location>
        <begin position="404"/>
        <end position="436"/>
    </location>
</feature>
<dbReference type="PROSITE" id="PS50297">
    <property type="entry name" value="ANK_REP_REGION"/>
    <property type="match status" value="1"/>
</dbReference>
<dbReference type="InterPro" id="IPR050889">
    <property type="entry name" value="Dendritic_Spine_Reg/Scaffold"/>
</dbReference>
<dbReference type="SMART" id="SM00248">
    <property type="entry name" value="ANK"/>
    <property type="match status" value="2"/>
</dbReference>
<dbReference type="PROSITE" id="PS50088">
    <property type="entry name" value="ANK_REPEAT"/>
    <property type="match status" value="1"/>
</dbReference>
<name>A0A7S2KGJ9_9STRA</name>
<proteinExistence type="predicted"/>
<keyword evidence="1" id="KW-0677">Repeat</keyword>